<proteinExistence type="predicted"/>
<dbReference type="AlphaFoldDB" id="A0A291QRP2"/>
<name>A0A291QRP2_9BACT</name>
<reference evidence="1 2" key="1">
    <citation type="submission" date="2017-10" db="EMBL/GenBank/DDBJ databases">
        <title>Paenichitinophaga pekingensis gen. nov., sp. nov., isolated from activated sludge.</title>
        <authorList>
            <person name="Jin D."/>
            <person name="Kong X."/>
            <person name="Deng Y."/>
            <person name="Bai Z."/>
        </authorList>
    </citation>
    <scope>NUCLEOTIDE SEQUENCE [LARGE SCALE GENOMIC DNA]</scope>
    <source>
        <strain evidence="1 2">13</strain>
    </source>
</reference>
<sequence length="114" mass="13540">MANANKDKNFFFFSYTRINKLDELFLIRKNLVKLFLSAGCDIRSNEETSFLVISDKTHDELWFILTNPKSKLENIIFYSLCEIKKNKERQPLIQWKENKGYEADFESLMSTIND</sequence>
<evidence type="ECO:0000313" key="2">
    <source>
        <dbReference type="Proteomes" id="UP000220133"/>
    </source>
</evidence>
<organism evidence="1 2">
    <name type="scientific">Chitinophaga caeni</name>
    <dbReference type="NCBI Taxonomy" id="2029983"/>
    <lineage>
        <taxon>Bacteria</taxon>
        <taxon>Pseudomonadati</taxon>
        <taxon>Bacteroidota</taxon>
        <taxon>Chitinophagia</taxon>
        <taxon>Chitinophagales</taxon>
        <taxon>Chitinophagaceae</taxon>
        <taxon>Chitinophaga</taxon>
    </lineage>
</organism>
<keyword evidence="2" id="KW-1185">Reference proteome</keyword>
<dbReference type="Proteomes" id="UP000220133">
    <property type="component" value="Chromosome"/>
</dbReference>
<gene>
    <name evidence="1" type="ORF">COR50_04865</name>
</gene>
<protein>
    <submittedName>
        <fullName evidence="1">Uncharacterized protein</fullName>
    </submittedName>
</protein>
<dbReference type="EMBL" id="CP023777">
    <property type="protein sequence ID" value="ATL46563.1"/>
    <property type="molecule type" value="Genomic_DNA"/>
</dbReference>
<dbReference type="RefSeq" id="WP_098192951.1">
    <property type="nucleotide sequence ID" value="NZ_CP023777.1"/>
</dbReference>
<evidence type="ECO:0000313" key="1">
    <source>
        <dbReference type="EMBL" id="ATL46563.1"/>
    </source>
</evidence>
<dbReference type="KEGG" id="cbae:COR50_04865"/>
<accession>A0A291QRP2</accession>